<reference evidence="5 6" key="1">
    <citation type="submission" date="2016-12" db="EMBL/GenBank/DDBJ databases">
        <authorList>
            <person name="Song W.-J."/>
            <person name="Kurnit D.M."/>
        </authorList>
    </citation>
    <scope>NUCLEOTIDE SEQUENCE [LARGE SCALE GENOMIC DNA]</scope>
    <source>
        <strain evidence="5 6">DSM 19599</strain>
    </source>
</reference>
<comment type="similarity">
    <text evidence="1 2">Belongs to the outer membrane factor (OMF) (TC 1.B.17) family.</text>
</comment>
<dbReference type="PANTHER" id="PTHR30203:SF25">
    <property type="entry name" value="OUTER MEMBRANE PROTEIN-RELATED"/>
    <property type="match status" value="1"/>
</dbReference>
<dbReference type="InterPro" id="IPR010131">
    <property type="entry name" value="MdtP/NodT-like"/>
</dbReference>
<evidence type="ECO:0000256" key="2">
    <source>
        <dbReference type="RuleBase" id="RU362097"/>
    </source>
</evidence>
<proteinExistence type="inferred from homology"/>
<gene>
    <name evidence="5" type="ORF">SAMN02745172_04109</name>
</gene>
<accession>A0A1M7ZR92</accession>
<keyword evidence="6" id="KW-1185">Reference proteome</keyword>
<evidence type="ECO:0000256" key="3">
    <source>
        <dbReference type="SAM" id="MobiDB-lite"/>
    </source>
</evidence>
<dbReference type="Gene3D" id="2.20.200.10">
    <property type="entry name" value="Outer membrane efflux proteins (OEP)"/>
    <property type="match status" value="1"/>
</dbReference>
<dbReference type="AlphaFoldDB" id="A0A1M7ZR92"/>
<keyword evidence="2" id="KW-1134">Transmembrane beta strand</keyword>
<dbReference type="Proteomes" id="UP000186406">
    <property type="component" value="Unassembled WGS sequence"/>
</dbReference>
<feature type="transmembrane region" description="Helical" evidence="4">
    <location>
        <begin position="41"/>
        <end position="61"/>
    </location>
</feature>
<dbReference type="EMBL" id="FRXO01000014">
    <property type="protein sequence ID" value="SHO67428.1"/>
    <property type="molecule type" value="Genomic_DNA"/>
</dbReference>
<dbReference type="SUPFAM" id="SSF56954">
    <property type="entry name" value="Outer membrane efflux proteins (OEP)"/>
    <property type="match status" value="1"/>
</dbReference>
<dbReference type="NCBIfam" id="TIGR01845">
    <property type="entry name" value="outer_NodT"/>
    <property type="match status" value="1"/>
</dbReference>
<evidence type="ECO:0000256" key="1">
    <source>
        <dbReference type="ARBA" id="ARBA00007613"/>
    </source>
</evidence>
<dbReference type="STRING" id="1123029.SAMN02745172_04109"/>
<sequence>MTGARRAGNAGSHAMVLPPAHTVIATMPAIDLRSRRTALPVARAFALAMAAVTLAGCVVGPDYHKPNLTMPAKWGNAKPAENDGAPQLSKWWTRLGDPMLDELVDQAVAGNLDVAAAKARVREARATYRQQVGTLFPVVDASASATRSANGGKVSDSGDITVEGPFNSFQAGFDASWELDLFGANRRGIEAARYGAQAADEELRDTLVTLIGDVTSNYVAARGFQARLDLARRTAASQRETAGLTRTKLEAGAASAVDVANATGQAASTEANVPALESQLAQTVHRLSVLTGQPPTALADRMKKAKPIPTPKLPIPAGIPADILATRPDVRMAERQLAQSTALIGQAEANRYPAVSLVGSVATSGVHIGDLAKQSSISWSFGPTLTLPVFQGGQLQAAVEIAQAQRDQSFVAYRASVLTALEDVENALVALAQERARRAKLATASASYRQASTLSRALYETGAASFLDVLVAERSLYTAEDALIQSRIDITNDYIALNKALGGGWDGIVDASRPEIVDTGTGPHLPRKSDGPNAGKLALVP</sequence>
<dbReference type="PANTHER" id="PTHR30203">
    <property type="entry name" value="OUTER MEMBRANE CATION EFFLUX PROTEIN"/>
    <property type="match status" value="1"/>
</dbReference>
<keyword evidence="2 4" id="KW-0472">Membrane</keyword>
<protein>
    <submittedName>
        <fullName evidence="5">Efflux transporter, outer membrane factor (OMF) lipoprotein, NodT family</fullName>
    </submittedName>
</protein>
<dbReference type="Gene3D" id="1.20.1600.10">
    <property type="entry name" value="Outer membrane efflux proteins (OEP)"/>
    <property type="match status" value="1"/>
</dbReference>
<dbReference type="Pfam" id="PF02321">
    <property type="entry name" value="OEP"/>
    <property type="match status" value="2"/>
</dbReference>
<keyword evidence="2 4" id="KW-0812">Transmembrane</keyword>
<feature type="region of interest" description="Disordered" evidence="3">
    <location>
        <begin position="516"/>
        <end position="541"/>
    </location>
</feature>
<dbReference type="InterPro" id="IPR003423">
    <property type="entry name" value="OMP_efflux"/>
</dbReference>
<evidence type="ECO:0000256" key="4">
    <source>
        <dbReference type="SAM" id="Phobius"/>
    </source>
</evidence>
<keyword evidence="2" id="KW-0564">Palmitate</keyword>
<organism evidence="5 6">
    <name type="scientific">Pseudoxanthobacter soli DSM 19599</name>
    <dbReference type="NCBI Taxonomy" id="1123029"/>
    <lineage>
        <taxon>Bacteria</taxon>
        <taxon>Pseudomonadati</taxon>
        <taxon>Pseudomonadota</taxon>
        <taxon>Alphaproteobacteria</taxon>
        <taxon>Hyphomicrobiales</taxon>
        <taxon>Segnochrobactraceae</taxon>
        <taxon>Pseudoxanthobacter</taxon>
    </lineage>
</organism>
<keyword evidence="4" id="KW-1133">Transmembrane helix</keyword>
<evidence type="ECO:0000313" key="5">
    <source>
        <dbReference type="EMBL" id="SHO67428.1"/>
    </source>
</evidence>
<dbReference type="GO" id="GO:0015562">
    <property type="term" value="F:efflux transmembrane transporter activity"/>
    <property type="evidence" value="ECO:0007669"/>
    <property type="project" value="InterPro"/>
</dbReference>
<keyword evidence="2 5" id="KW-0449">Lipoprotein</keyword>
<dbReference type="GO" id="GO:0005886">
    <property type="term" value="C:plasma membrane"/>
    <property type="evidence" value="ECO:0007669"/>
    <property type="project" value="UniProtKB-SubCell"/>
</dbReference>
<evidence type="ECO:0000313" key="6">
    <source>
        <dbReference type="Proteomes" id="UP000186406"/>
    </source>
</evidence>
<name>A0A1M7ZR92_9HYPH</name>
<comment type="subcellular location">
    <subcellularLocation>
        <location evidence="2">Cell membrane</location>
        <topology evidence="2">Lipid-anchor</topology>
    </subcellularLocation>
</comment>